<evidence type="ECO:0000256" key="1">
    <source>
        <dbReference type="ARBA" id="ARBA00004651"/>
    </source>
</evidence>
<comment type="catalytic activity">
    <reaction evidence="8">
        <text>fluoride(in) = fluoride(out)</text>
        <dbReference type="Rhea" id="RHEA:76159"/>
        <dbReference type="ChEBI" id="CHEBI:17051"/>
    </reaction>
    <physiologicalReaction direction="left-to-right" evidence="8">
        <dbReference type="Rhea" id="RHEA:76160"/>
    </physiologicalReaction>
</comment>
<comment type="subcellular location">
    <subcellularLocation>
        <location evidence="1 10">Cell membrane</location>
        <topology evidence="1 10">Multi-pass membrane protein</topology>
    </subcellularLocation>
</comment>
<evidence type="ECO:0000256" key="7">
    <source>
        <dbReference type="ARBA" id="ARBA00035120"/>
    </source>
</evidence>
<keyword evidence="6 10" id="KW-0407">Ion channel</keyword>
<sequence>MTALLVALAGGLGATGRYALESWLRPRTSTRLPWPLLLVNVSGSFALGFATGVLADDRTLLVIGSGLLGGYTTFSGASVDVAERWERGEWRGAVLSAVLMLTASLLAAMLGLTLGRG</sequence>
<keyword evidence="10" id="KW-0915">Sodium</keyword>
<keyword evidence="12" id="KW-1185">Reference proteome</keyword>
<dbReference type="GO" id="GO:0062054">
    <property type="term" value="F:fluoride channel activity"/>
    <property type="evidence" value="ECO:0007669"/>
    <property type="project" value="UniProtKB-UniRule"/>
</dbReference>
<evidence type="ECO:0000256" key="8">
    <source>
        <dbReference type="ARBA" id="ARBA00035585"/>
    </source>
</evidence>
<feature type="binding site" evidence="10">
    <location>
        <position position="72"/>
    </location>
    <ligand>
        <name>Na(+)</name>
        <dbReference type="ChEBI" id="CHEBI:29101"/>
        <note>structural</note>
    </ligand>
</feature>
<comment type="caution">
    <text evidence="11">The sequence shown here is derived from an EMBL/GenBank/DDBJ whole genome shotgun (WGS) entry which is preliminary data.</text>
</comment>
<dbReference type="GO" id="GO:0046872">
    <property type="term" value="F:metal ion binding"/>
    <property type="evidence" value="ECO:0007669"/>
    <property type="project" value="UniProtKB-KW"/>
</dbReference>
<feature type="transmembrane region" description="Helical" evidence="10">
    <location>
        <begin position="90"/>
        <end position="114"/>
    </location>
</feature>
<evidence type="ECO:0000256" key="5">
    <source>
        <dbReference type="ARBA" id="ARBA00023136"/>
    </source>
</evidence>
<keyword evidence="3 10" id="KW-0812">Transmembrane</keyword>
<dbReference type="OrthoDB" id="5148600at2"/>
<comment type="function">
    <text evidence="9 10">Fluoride-specific ion channel. Important for reducing fluoride concentration in the cell, thus reducing its toxicity.</text>
</comment>
<proteinExistence type="inferred from homology"/>
<dbReference type="AlphaFoldDB" id="E2SCM9"/>
<dbReference type="RefSeq" id="WP_007077283.1">
    <property type="nucleotide sequence ID" value="NZ_CM001024.1"/>
</dbReference>
<keyword evidence="4 10" id="KW-1133">Transmembrane helix</keyword>
<evidence type="ECO:0000313" key="11">
    <source>
        <dbReference type="EMBL" id="EFQ82982.1"/>
    </source>
</evidence>
<dbReference type="Pfam" id="PF02537">
    <property type="entry name" value="CRCB"/>
    <property type="match status" value="1"/>
</dbReference>
<organism evidence="11 12">
    <name type="scientific">Aeromicrobium marinum DSM 15272</name>
    <dbReference type="NCBI Taxonomy" id="585531"/>
    <lineage>
        <taxon>Bacteria</taxon>
        <taxon>Bacillati</taxon>
        <taxon>Actinomycetota</taxon>
        <taxon>Actinomycetes</taxon>
        <taxon>Propionibacteriales</taxon>
        <taxon>Nocardioidaceae</taxon>
        <taxon>Aeromicrobium</taxon>
    </lineage>
</organism>
<evidence type="ECO:0000256" key="10">
    <source>
        <dbReference type="HAMAP-Rule" id="MF_00454"/>
    </source>
</evidence>
<dbReference type="GO" id="GO:0005886">
    <property type="term" value="C:plasma membrane"/>
    <property type="evidence" value="ECO:0007669"/>
    <property type="project" value="UniProtKB-SubCell"/>
</dbReference>
<comment type="activity regulation">
    <text evidence="10">Na(+) is not transported, but it plays an essential structural role and its presence is essential for fluoride channel function.</text>
</comment>
<dbReference type="eggNOG" id="COG0239">
    <property type="taxonomic scope" value="Bacteria"/>
</dbReference>
<protein>
    <recommendedName>
        <fullName evidence="10">Fluoride-specific ion channel FluC</fullName>
    </recommendedName>
</protein>
<evidence type="ECO:0000256" key="3">
    <source>
        <dbReference type="ARBA" id="ARBA00022692"/>
    </source>
</evidence>
<name>E2SCM9_9ACTN</name>
<evidence type="ECO:0000256" key="4">
    <source>
        <dbReference type="ARBA" id="ARBA00022989"/>
    </source>
</evidence>
<dbReference type="InterPro" id="IPR003691">
    <property type="entry name" value="FluC"/>
</dbReference>
<feature type="transmembrane region" description="Helical" evidence="10">
    <location>
        <begin position="60"/>
        <end position="78"/>
    </location>
</feature>
<evidence type="ECO:0000256" key="6">
    <source>
        <dbReference type="ARBA" id="ARBA00023303"/>
    </source>
</evidence>
<dbReference type="STRING" id="585531.HMPREF0063_12191"/>
<keyword evidence="10" id="KW-0813">Transport</keyword>
<dbReference type="EMBL" id="ACLF03000006">
    <property type="protein sequence ID" value="EFQ82982.1"/>
    <property type="molecule type" value="Genomic_DNA"/>
</dbReference>
<evidence type="ECO:0000256" key="2">
    <source>
        <dbReference type="ARBA" id="ARBA00022475"/>
    </source>
</evidence>
<dbReference type="GO" id="GO:0140114">
    <property type="term" value="P:cellular detoxification of fluoride"/>
    <property type="evidence" value="ECO:0007669"/>
    <property type="project" value="UniProtKB-UniRule"/>
</dbReference>
<reference evidence="11" key="1">
    <citation type="submission" date="2010-08" db="EMBL/GenBank/DDBJ databases">
        <authorList>
            <person name="Muzny D."/>
            <person name="Qin X."/>
            <person name="Buhay C."/>
            <person name="Dugan-Rocha S."/>
            <person name="Ding Y."/>
            <person name="Chen G."/>
            <person name="Hawes A."/>
            <person name="Holder M."/>
            <person name="Jhangiani S."/>
            <person name="Johnson A."/>
            <person name="Khan Z."/>
            <person name="Li Z."/>
            <person name="Liu W."/>
            <person name="Liu X."/>
            <person name="Perez L."/>
            <person name="Shen H."/>
            <person name="Wang Q."/>
            <person name="Watt J."/>
            <person name="Xi L."/>
            <person name="Xin Y."/>
            <person name="Zhou J."/>
            <person name="Deng J."/>
            <person name="Jiang H."/>
            <person name="Liu Y."/>
            <person name="Qu J."/>
            <person name="Song X.-Z."/>
            <person name="Zhang L."/>
            <person name="Villasana D."/>
            <person name="Johnson A."/>
            <person name="Liu J."/>
            <person name="Liyanage D."/>
            <person name="Lorensuhewa L."/>
            <person name="Robinson T."/>
            <person name="Song A."/>
            <person name="Song B.-B."/>
            <person name="Dinh H."/>
            <person name="Thornton R."/>
            <person name="Coyle M."/>
            <person name="Francisco L."/>
            <person name="Jackson L."/>
            <person name="Javaid M."/>
            <person name="Korchina V."/>
            <person name="Kovar C."/>
            <person name="Mata R."/>
            <person name="Mathew T."/>
            <person name="Ngo R."/>
            <person name="Nguyen L."/>
            <person name="Nguyen N."/>
            <person name="Okwuonu G."/>
            <person name="Ongeri F."/>
            <person name="Pham C."/>
            <person name="Simmons D."/>
            <person name="Wilczek-Boney K."/>
            <person name="Hale W."/>
            <person name="Jakkamsetti A."/>
            <person name="Pham P."/>
            <person name="Ruth R."/>
            <person name="San Lucas F."/>
            <person name="Warren J."/>
            <person name="Zhang J."/>
            <person name="Zhao Z."/>
            <person name="Zhou C."/>
            <person name="Zhu D."/>
            <person name="Lee S."/>
            <person name="Bess C."/>
            <person name="Blankenburg K."/>
            <person name="Forbes L."/>
            <person name="Fu Q."/>
            <person name="Gubbala S."/>
            <person name="Hirani K."/>
            <person name="Jayaseelan J.C."/>
            <person name="Lara F."/>
            <person name="Munidasa M."/>
            <person name="Palculict T."/>
            <person name="Patil S."/>
            <person name="Pu L.-L."/>
            <person name="Saada N."/>
            <person name="Tang L."/>
            <person name="Weissenberger G."/>
            <person name="Zhu Y."/>
            <person name="Hemphill L."/>
            <person name="Shang Y."/>
            <person name="Youmans B."/>
            <person name="Ayvaz T."/>
            <person name="Ross M."/>
            <person name="Santibanez J."/>
            <person name="Aqrawi P."/>
            <person name="Gross S."/>
            <person name="Joshi V."/>
            <person name="Fowler G."/>
            <person name="Nazareth L."/>
            <person name="Reid J."/>
            <person name="Worley K."/>
            <person name="Petrosino J."/>
            <person name="Highlander S."/>
            <person name="Gibbs R."/>
        </authorList>
    </citation>
    <scope>NUCLEOTIDE SEQUENCE [LARGE SCALE GENOMIC DNA]</scope>
    <source>
        <strain evidence="11">DSM 15272</strain>
    </source>
</reference>
<comment type="similarity">
    <text evidence="7 10">Belongs to the fluoride channel Fluc/FEX (TC 1.A.43) family.</text>
</comment>
<keyword evidence="5 10" id="KW-0472">Membrane</keyword>
<dbReference type="Proteomes" id="UP000003111">
    <property type="component" value="Unassembled WGS sequence"/>
</dbReference>
<feature type="binding site" evidence="10">
    <location>
        <position position="69"/>
    </location>
    <ligand>
        <name>Na(+)</name>
        <dbReference type="ChEBI" id="CHEBI:29101"/>
        <note>structural</note>
    </ligand>
</feature>
<gene>
    <name evidence="10" type="primary">fluC</name>
    <name evidence="10" type="synonym">crcB</name>
    <name evidence="11" type="ORF">HMPREF0063_12191</name>
</gene>
<dbReference type="HOGENOM" id="CLU_114342_2_3_11"/>
<accession>E2SCM9</accession>
<keyword evidence="10" id="KW-0479">Metal-binding</keyword>
<feature type="transmembrane region" description="Helical" evidence="10">
    <location>
        <begin position="35"/>
        <end position="55"/>
    </location>
</feature>
<evidence type="ECO:0000313" key="12">
    <source>
        <dbReference type="Proteomes" id="UP000003111"/>
    </source>
</evidence>
<keyword evidence="10" id="KW-0406">Ion transport</keyword>
<keyword evidence="2 10" id="KW-1003">Cell membrane</keyword>
<dbReference type="HAMAP" id="MF_00454">
    <property type="entry name" value="FluC"/>
    <property type="match status" value="1"/>
</dbReference>
<evidence type="ECO:0000256" key="9">
    <source>
        <dbReference type="ARBA" id="ARBA00049940"/>
    </source>
</evidence>